<dbReference type="InParanoid" id="A0A1Z5RNK2"/>
<dbReference type="Proteomes" id="UP000000768">
    <property type="component" value="Chromosome 4"/>
</dbReference>
<dbReference type="Gramene" id="OQU85139">
    <property type="protein sequence ID" value="OQU85139"/>
    <property type="gene ID" value="SORBI_3004G180301"/>
</dbReference>
<gene>
    <name evidence="2" type="ORF">SORBI_3004G180301</name>
</gene>
<reference evidence="2 3" key="1">
    <citation type="journal article" date="2009" name="Nature">
        <title>The Sorghum bicolor genome and the diversification of grasses.</title>
        <authorList>
            <person name="Paterson A.H."/>
            <person name="Bowers J.E."/>
            <person name="Bruggmann R."/>
            <person name="Dubchak I."/>
            <person name="Grimwood J."/>
            <person name="Gundlach H."/>
            <person name="Haberer G."/>
            <person name="Hellsten U."/>
            <person name="Mitros T."/>
            <person name="Poliakov A."/>
            <person name="Schmutz J."/>
            <person name="Spannagl M."/>
            <person name="Tang H."/>
            <person name="Wang X."/>
            <person name="Wicker T."/>
            <person name="Bharti A.K."/>
            <person name="Chapman J."/>
            <person name="Feltus F.A."/>
            <person name="Gowik U."/>
            <person name="Grigoriev I.V."/>
            <person name="Lyons E."/>
            <person name="Maher C.A."/>
            <person name="Martis M."/>
            <person name="Narechania A."/>
            <person name="Otillar R.P."/>
            <person name="Penning B.W."/>
            <person name="Salamov A.A."/>
            <person name="Wang Y."/>
            <person name="Zhang L."/>
            <person name="Carpita N.C."/>
            <person name="Freeling M."/>
            <person name="Gingle A.R."/>
            <person name="Hash C.T."/>
            <person name="Keller B."/>
            <person name="Klein P."/>
            <person name="Kresovich S."/>
            <person name="McCann M.C."/>
            <person name="Ming R."/>
            <person name="Peterson D.G."/>
            <person name="Mehboob-ur-Rahman"/>
            <person name="Ware D."/>
            <person name="Westhoff P."/>
            <person name="Mayer K.F."/>
            <person name="Messing J."/>
            <person name="Rokhsar D.S."/>
        </authorList>
    </citation>
    <scope>NUCLEOTIDE SEQUENCE [LARGE SCALE GENOMIC DNA]</scope>
    <source>
        <strain evidence="3">cv. BTx623</strain>
    </source>
</reference>
<sequence>MSKPAHPVQGVALVGFTLARHRKVQRRRTKHRKKERALVGPLQRCSCSDRIKESLGAGIWPGEAGNRRRGTGRGSPWPKPEISPSWASTKSRQPSFVEHGLANYFPS</sequence>
<reference evidence="3" key="2">
    <citation type="journal article" date="2018" name="Plant J.">
        <title>The Sorghum bicolor reference genome: improved assembly, gene annotations, a transcriptome atlas, and signatures of genome organization.</title>
        <authorList>
            <person name="McCormick R.F."/>
            <person name="Truong S.K."/>
            <person name="Sreedasyam A."/>
            <person name="Jenkins J."/>
            <person name="Shu S."/>
            <person name="Sims D."/>
            <person name="Kennedy M."/>
            <person name="Amirebrahimi M."/>
            <person name="Weers B.D."/>
            <person name="McKinley B."/>
            <person name="Mattison A."/>
            <person name="Morishige D.T."/>
            <person name="Grimwood J."/>
            <person name="Schmutz J."/>
            <person name="Mullet J.E."/>
        </authorList>
    </citation>
    <scope>NUCLEOTIDE SEQUENCE [LARGE SCALE GENOMIC DNA]</scope>
    <source>
        <strain evidence="3">cv. BTx623</strain>
    </source>
</reference>
<dbReference type="AlphaFoldDB" id="A0A1Z5RNK2"/>
<accession>A0A1Z5RNK2</accession>
<protein>
    <submittedName>
        <fullName evidence="2">Uncharacterized protein</fullName>
    </submittedName>
</protein>
<dbReference type="EMBL" id="CM000763">
    <property type="protein sequence ID" value="OQU85139.1"/>
    <property type="molecule type" value="Genomic_DNA"/>
</dbReference>
<evidence type="ECO:0000313" key="3">
    <source>
        <dbReference type="Proteomes" id="UP000000768"/>
    </source>
</evidence>
<evidence type="ECO:0000313" key="2">
    <source>
        <dbReference type="EMBL" id="OQU85139.1"/>
    </source>
</evidence>
<feature type="compositionally biased region" description="Polar residues" evidence="1">
    <location>
        <begin position="85"/>
        <end position="94"/>
    </location>
</feature>
<feature type="region of interest" description="Disordered" evidence="1">
    <location>
        <begin position="57"/>
        <end position="94"/>
    </location>
</feature>
<proteinExistence type="predicted"/>
<name>A0A1Z5RNK2_SORBI</name>
<evidence type="ECO:0000256" key="1">
    <source>
        <dbReference type="SAM" id="MobiDB-lite"/>
    </source>
</evidence>
<organism evidence="2 3">
    <name type="scientific">Sorghum bicolor</name>
    <name type="common">Sorghum</name>
    <name type="synonym">Sorghum vulgare</name>
    <dbReference type="NCBI Taxonomy" id="4558"/>
    <lineage>
        <taxon>Eukaryota</taxon>
        <taxon>Viridiplantae</taxon>
        <taxon>Streptophyta</taxon>
        <taxon>Embryophyta</taxon>
        <taxon>Tracheophyta</taxon>
        <taxon>Spermatophyta</taxon>
        <taxon>Magnoliopsida</taxon>
        <taxon>Liliopsida</taxon>
        <taxon>Poales</taxon>
        <taxon>Poaceae</taxon>
        <taxon>PACMAD clade</taxon>
        <taxon>Panicoideae</taxon>
        <taxon>Andropogonodae</taxon>
        <taxon>Andropogoneae</taxon>
        <taxon>Sorghinae</taxon>
        <taxon>Sorghum</taxon>
    </lineage>
</organism>
<keyword evidence="3" id="KW-1185">Reference proteome</keyword>